<proteinExistence type="predicted"/>
<organism evidence="1 2">
    <name type="scientific">Mya arenaria</name>
    <name type="common">Soft-shell clam</name>
    <dbReference type="NCBI Taxonomy" id="6604"/>
    <lineage>
        <taxon>Eukaryota</taxon>
        <taxon>Metazoa</taxon>
        <taxon>Spiralia</taxon>
        <taxon>Lophotrochozoa</taxon>
        <taxon>Mollusca</taxon>
        <taxon>Bivalvia</taxon>
        <taxon>Autobranchia</taxon>
        <taxon>Heteroconchia</taxon>
        <taxon>Euheterodonta</taxon>
        <taxon>Imparidentia</taxon>
        <taxon>Neoheterodontei</taxon>
        <taxon>Myida</taxon>
        <taxon>Myoidea</taxon>
        <taxon>Myidae</taxon>
        <taxon>Mya</taxon>
    </lineage>
</organism>
<protein>
    <submittedName>
        <fullName evidence="1">Uncharacterized protein</fullName>
    </submittedName>
</protein>
<dbReference type="Proteomes" id="UP001164746">
    <property type="component" value="Chromosome 15"/>
</dbReference>
<accession>A0ABY7G433</accession>
<evidence type="ECO:0000313" key="2">
    <source>
        <dbReference type="Proteomes" id="UP001164746"/>
    </source>
</evidence>
<reference evidence="1" key="1">
    <citation type="submission" date="2022-11" db="EMBL/GenBank/DDBJ databases">
        <title>Centuries of genome instability and evolution in soft-shell clam transmissible cancer (bioRxiv).</title>
        <authorList>
            <person name="Hart S.F.M."/>
            <person name="Yonemitsu M.A."/>
            <person name="Giersch R.M."/>
            <person name="Beal B.F."/>
            <person name="Arriagada G."/>
            <person name="Davis B.W."/>
            <person name="Ostrander E.A."/>
            <person name="Goff S.P."/>
            <person name="Metzger M.J."/>
        </authorList>
    </citation>
    <scope>NUCLEOTIDE SEQUENCE</scope>
    <source>
        <strain evidence="1">MELC-2E11</strain>
        <tissue evidence="1">Siphon/mantle</tissue>
    </source>
</reference>
<dbReference type="EMBL" id="CP111026">
    <property type="protein sequence ID" value="WAR28077.1"/>
    <property type="molecule type" value="Genomic_DNA"/>
</dbReference>
<name>A0ABY7G433_MYAAR</name>
<gene>
    <name evidence="1" type="ORF">MAR_013781</name>
</gene>
<keyword evidence="2" id="KW-1185">Reference proteome</keyword>
<evidence type="ECO:0000313" key="1">
    <source>
        <dbReference type="EMBL" id="WAR28077.1"/>
    </source>
</evidence>
<sequence>MNVKYMDLGTVIEDAAMQHTRVIARFHGPGVERQIADPEGMSSSDSCRTDDTSTWAWFNIVFDENSSIVYTYQLGRDLEAGEILV</sequence>